<sequence length="83" mass="9510">TELVEESSKKDEAETSQESSSKRKGDELEQERSKKQKVDDDKESKELKKCLEIIPDDGDDVTIDAIPLSSKYPTIVDYKIYKE</sequence>
<organism evidence="2">
    <name type="scientific">Tanacetum cinerariifolium</name>
    <name type="common">Dalmatian daisy</name>
    <name type="synonym">Chrysanthemum cinerariifolium</name>
    <dbReference type="NCBI Taxonomy" id="118510"/>
    <lineage>
        <taxon>Eukaryota</taxon>
        <taxon>Viridiplantae</taxon>
        <taxon>Streptophyta</taxon>
        <taxon>Embryophyta</taxon>
        <taxon>Tracheophyta</taxon>
        <taxon>Spermatophyta</taxon>
        <taxon>Magnoliopsida</taxon>
        <taxon>eudicotyledons</taxon>
        <taxon>Gunneridae</taxon>
        <taxon>Pentapetalae</taxon>
        <taxon>asterids</taxon>
        <taxon>campanulids</taxon>
        <taxon>Asterales</taxon>
        <taxon>Asteraceae</taxon>
        <taxon>Asteroideae</taxon>
        <taxon>Anthemideae</taxon>
        <taxon>Anthemidinae</taxon>
        <taxon>Tanacetum</taxon>
    </lineage>
</organism>
<name>A0A699K872_TANCI</name>
<feature type="compositionally biased region" description="Basic and acidic residues" evidence="1">
    <location>
        <begin position="20"/>
        <end position="45"/>
    </location>
</feature>
<protein>
    <recommendedName>
        <fullName evidence="3">Reverse transcriptase domain-containing protein</fullName>
    </recommendedName>
</protein>
<evidence type="ECO:0008006" key="3">
    <source>
        <dbReference type="Google" id="ProtNLM"/>
    </source>
</evidence>
<accession>A0A699K872</accession>
<evidence type="ECO:0000313" key="2">
    <source>
        <dbReference type="EMBL" id="GFA81214.1"/>
    </source>
</evidence>
<feature type="compositionally biased region" description="Basic and acidic residues" evidence="1">
    <location>
        <begin position="1"/>
        <end position="13"/>
    </location>
</feature>
<gene>
    <name evidence="2" type="ORF">Tci_653186</name>
</gene>
<feature type="non-terminal residue" evidence="2">
    <location>
        <position position="1"/>
    </location>
</feature>
<comment type="caution">
    <text evidence="2">The sequence shown here is derived from an EMBL/GenBank/DDBJ whole genome shotgun (WGS) entry which is preliminary data.</text>
</comment>
<evidence type="ECO:0000256" key="1">
    <source>
        <dbReference type="SAM" id="MobiDB-lite"/>
    </source>
</evidence>
<reference evidence="2" key="1">
    <citation type="journal article" date="2019" name="Sci. Rep.">
        <title>Draft genome of Tanacetum cinerariifolium, the natural source of mosquito coil.</title>
        <authorList>
            <person name="Yamashiro T."/>
            <person name="Shiraishi A."/>
            <person name="Satake H."/>
            <person name="Nakayama K."/>
        </authorList>
    </citation>
    <scope>NUCLEOTIDE SEQUENCE</scope>
</reference>
<dbReference type="EMBL" id="BKCJ010492662">
    <property type="protein sequence ID" value="GFA81214.1"/>
    <property type="molecule type" value="Genomic_DNA"/>
</dbReference>
<dbReference type="AlphaFoldDB" id="A0A699K872"/>
<feature type="region of interest" description="Disordered" evidence="1">
    <location>
        <begin position="1"/>
        <end position="45"/>
    </location>
</feature>
<proteinExistence type="predicted"/>